<evidence type="ECO:0000256" key="2">
    <source>
        <dbReference type="ARBA" id="ARBA00022603"/>
    </source>
</evidence>
<dbReference type="PATRIC" id="fig|1121318.3.peg.619"/>
<dbReference type="GO" id="GO:0008425">
    <property type="term" value="F:2-methoxy-6-polyprenyl-1,4-benzoquinol methyltransferase activity"/>
    <property type="evidence" value="ECO:0007669"/>
    <property type="project" value="UniProtKB-EC"/>
</dbReference>
<evidence type="ECO:0000256" key="3">
    <source>
        <dbReference type="ARBA" id="ARBA00022679"/>
    </source>
</evidence>
<keyword evidence="3 5" id="KW-0808">Transferase</keyword>
<dbReference type="PANTHER" id="PTHR44942:SF4">
    <property type="entry name" value="METHYLTRANSFERASE TYPE 11 DOMAIN-CONTAINING PROTEIN"/>
    <property type="match status" value="1"/>
</dbReference>
<evidence type="ECO:0000313" key="5">
    <source>
        <dbReference type="EMBL" id="KOA21028.1"/>
    </source>
</evidence>
<dbReference type="AlphaFoldDB" id="A0A0L6ZDY8"/>
<dbReference type="InterPro" id="IPR013216">
    <property type="entry name" value="Methyltransf_11"/>
</dbReference>
<evidence type="ECO:0000259" key="4">
    <source>
        <dbReference type="Pfam" id="PF08241"/>
    </source>
</evidence>
<dbReference type="EMBL" id="LHUR01000011">
    <property type="protein sequence ID" value="KOA21028.1"/>
    <property type="molecule type" value="Genomic_DNA"/>
</dbReference>
<dbReference type="GO" id="GO:0032259">
    <property type="term" value="P:methylation"/>
    <property type="evidence" value="ECO:0007669"/>
    <property type="project" value="UniProtKB-KW"/>
</dbReference>
<keyword evidence="6" id="KW-1185">Reference proteome</keyword>
<comment type="caution">
    <text evidence="5">The sequence shown here is derived from an EMBL/GenBank/DDBJ whole genome shotgun (WGS) entry which is preliminary data.</text>
</comment>
<dbReference type="InterPro" id="IPR051052">
    <property type="entry name" value="Diverse_substrate_MTase"/>
</dbReference>
<reference evidence="6" key="1">
    <citation type="submission" date="2015-08" db="EMBL/GenBank/DDBJ databases">
        <title>Genome sequence of the strict anaerobe Clostridium homopropionicum LuHBu1 (DSM 5847T).</title>
        <authorList>
            <person name="Poehlein A."/>
            <person name="Beck M."/>
            <person name="Schiel-Bengelsdorf B."/>
            <person name="Bengelsdorf F.R."/>
            <person name="Daniel R."/>
            <person name="Duerre P."/>
        </authorList>
    </citation>
    <scope>NUCLEOTIDE SEQUENCE [LARGE SCALE GENOMIC DNA]</scope>
    <source>
        <strain evidence="6">DSM 5847</strain>
    </source>
</reference>
<dbReference type="EC" id="2.1.1.201" evidence="5"/>
<sequence length="255" mass="29325">MKHGDFTELAKFYSARPGYSERVLRVLGSYIGCYKENFKFADVGAGTGKLSKNLLDIGLKGICVEPNDAMREEGIKELSNYGDSIKWMSGSAENTNVEDTSVDWIFMASSFHWTDHKLALKEFHRVLKPGGFFTALWNPRDIDKSTINKEVEEIIYKIVPNLKRVSSGSKKNMDDIEEKLLSTEYFDDLIFCEASHIEIMDKERYLQVWRSVNDVQVQAGPDKFKIIMSEIEKLVEKIDKIEIPYKTRAWTVRAK</sequence>
<dbReference type="InterPro" id="IPR029063">
    <property type="entry name" value="SAM-dependent_MTases_sf"/>
</dbReference>
<gene>
    <name evidence="5" type="primary">ubiE_1</name>
    <name evidence="5" type="ORF">CLHOM_06160</name>
</gene>
<protein>
    <submittedName>
        <fullName evidence="5">Ubiquinone/menaquinone biosynthesis C-methyltransferase UbiE</fullName>
        <ecNumber evidence="5">2.1.1.163</ecNumber>
        <ecNumber evidence="5">2.1.1.201</ecNumber>
    </submittedName>
</protein>
<dbReference type="Pfam" id="PF08241">
    <property type="entry name" value="Methyltransf_11"/>
    <property type="match status" value="1"/>
</dbReference>
<dbReference type="GO" id="GO:0043770">
    <property type="term" value="F:demethylmenaquinone methyltransferase activity"/>
    <property type="evidence" value="ECO:0007669"/>
    <property type="project" value="UniProtKB-EC"/>
</dbReference>
<evidence type="ECO:0000256" key="1">
    <source>
        <dbReference type="ARBA" id="ARBA00008361"/>
    </source>
</evidence>
<evidence type="ECO:0000313" key="6">
    <source>
        <dbReference type="Proteomes" id="UP000037043"/>
    </source>
</evidence>
<proteinExistence type="inferred from homology"/>
<dbReference type="SUPFAM" id="SSF53335">
    <property type="entry name" value="S-adenosyl-L-methionine-dependent methyltransferases"/>
    <property type="match status" value="1"/>
</dbReference>
<keyword evidence="5" id="KW-0830">Ubiquinone</keyword>
<dbReference type="EC" id="2.1.1.163" evidence="5"/>
<keyword evidence="2 5" id="KW-0489">Methyltransferase</keyword>
<comment type="similarity">
    <text evidence="1">Belongs to the methyltransferase superfamily.</text>
</comment>
<organism evidence="5 6">
    <name type="scientific">Clostridium homopropionicum DSM 5847</name>
    <dbReference type="NCBI Taxonomy" id="1121318"/>
    <lineage>
        <taxon>Bacteria</taxon>
        <taxon>Bacillati</taxon>
        <taxon>Bacillota</taxon>
        <taxon>Clostridia</taxon>
        <taxon>Eubacteriales</taxon>
        <taxon>Clostridiaceae</taxon>
        <taxon>Clostridium</taxon>
    </lineage>
</organism>
<dbReference type="GO" id="GO:0008757">
    <property type="term" value="F:S-adenosylmethionine-dependent methyltransferase activity"/>
    <property type="evidence" value="ECO:0007669"/>
    <property type="project" value="InterPro"/>
</dbReference>
<dbReference type="CDD" id="cd02440">
    <property type="entry name" value="AdoMet_MTases"/>
    <property type="match status" value="1"/>
</dbReference>
<name>A0A0L6ZDY8_9CLOT</name>
<dbReference type="PANTHER" id="PTHR44942">
    <property type="entry name" value="METHYLTRANSF_11 DOMAIN-CONTAINING PROTEIN"/>
    <property type="match status" value="1"/>
</dbReference>
<dbReference type="RefSeq" id="WP_052220209.1">
    <property type="nucleotide sequence ID" value="NZ_LHUR01000011.1"/>
</dbReference>
<dbReference type="Gene3D" id="3.40.50.150">
    <property type="entry name" value="Vaccinia Virus protein VP39"/>
    <property type="match status" value="1"/>
</dbReference>
<dbReference type="STRING" id="36844.SAMN04488501_104104"/>
<feature type="domain" description="Methyltransferase type 11" evidence="4">
    <location>
        <begin position="42"/>
        <end position="133"/>
    </location>
</feature>
<accession>A0A0L6ZDY8</accession>
<dbReference type="Proteomes" id="UP000037043">
    <property type="component" value="Unassembled WGS sequence"/>
</dbReference>